<sequence length="59" mass="6109">MLRNGSWLFPIIGGRALIKYGASHHPTPPRAPYEGGGRGGQTGCRGAGRRLGVAGDYSG</sequence>
<feature type="region of interest" description="Disordered" evidence="1">
    <location>
        <begin position="23"/>
        <end position="59"/>
    </location>
</feature>
<dbReference type="Proteomes" id="UP001501176">
    <property type="component" value="Unassembled WGS sequence"/>
</dbReference>
<protein>
    <submittedName>
        <fullName evidence="2">Uncharacterized protein</fullName>
    </submittedName>
</protein>
<comment type="caution">
    <text evidence="2">The sequence shown here is derived from an EMBL/GenBank/DDBJ whole genome shotgun (WGS) entry which is preliminary data.</text>
</comment>
<proteinExistence type="predicted"/>
<organism evidence="2 3">
    <name type="scientific">Castellaniella daejeonensis</name>
    <dbReference type="NCBI Taxonomy" id="659013"/>
    <lineage>
        <taxon>Bacteria</taxon>
        <taxon>Pseudomonadati</taxon>
        <taxon>Pseudomonadota</taxon>
        <taxon>Betaproteobacteria</taxon>
        <taxon>Burkholderiales</taxon>
        <taxon>Alcaligenaceae</taxon>
        <taxon>Castellaniella</taxon>
    </lineage>
</organism>
<gene>
    <name evidence="2" type="ORF">GCM10009125_11820</name>
</gene>
<accession>A0ABN0TL70</accession>
<evidence type="ECO:0000313" key="2">
    <source>
        <dbReference type="EMBL" id="GAA0224483.1"/>
    </source>
</evidence>
<keyword evidence="3" id="KW-1185">Reference proteome</keyword>
<feature type="compositionally biased region" description="Gly residues" evidence="1">
    <location>
        <begin position="34"/>
        <end position="46"/>
    </location>
</feature>
<name>A0ABN0TL70_9BURK</name>
<evidence type="ECO:0000313" key="3">
    <source>
        <dbReference type="Proteomes" id="UP001501176"/>
    </source>
</evidence>
<evidence type="ECO:0000256" key="1">
    <source>
        <dbReference type="SAM" id="MobiDB-lite"/>
    </source>
</evidence>
<dbReference type="EMBL" id="BAAAFN010000009">
    <property type="protein sequence ID" value="GAA0224483.1"/>
    <property type="molecule type" value="Genomic_DNA"/>
</dbReference>
<reference evidence="3" key="1">
    <citation type="journal article" date="2019" name="Int. J. Syst. Evol. Microbiol.">
        <title>The Global Catalogue of Microorganisms (GCM) 10K type strain sequencing project: providing services to taxonomists for standard genome sequencing and annotation.</title>
        <authorList>
            <consortium name="The Broad Institute Genomics Platform"/>
            <consortium name="The Broad Institute Genome Sequencing Center for Infectious Disease"/>
            <person name="Wu L."/>
            <person name="Ma J."/>
        </authorList>
    </citation>
    <scope>NUCLEOTIDE SEQUENCE [LARGE SCALE GENOMIC DNA]</scope>
    <source>
        <strain evidence="3">JCM 16240</strain>
    </source>
</reference>